<protein>
    <submittedName>
        <fullName evidence="1">E3 6.3 kDa protein</fullName>
    </submittedName>
</protein>
<reference evidence="1" key="1">
    <citation type="journal article" date="2018" name="Emerg. Infect. Dis.">
        <title>Adenovirus Type 4 Respiratory Infections among Civilian Adults, Northeastern United States, 2011-20151.</title>
        <authorList>
            <person name="Kajon A.E."/>
            <person name="Lamson D.M."/>
            <person name="Bair C.R."/>
            <person name="Lu X."/>
            <person name="Landry M.L."/>
            <person name="Menegus M."/>
            <person name="Erdman D.D."/>
            <person name="St George K."/>
        </authorList>
    </citation>
    <scope>NUCLEOTIDE SEQUENCE [LARGE SCALE GENOMIC DNA]</scope>
    <source>
        <strain evidence="1">HAdV-E/USA/4054/2015/P4H4F4</strain>
    </source>
</reference>
<accession>A0A2R3WN89</accession>
<organism evidence="1">
    <name type="scientific">Human mastadenovirus E</name>
    <dbReference type="NCBI Taxonomy" id="130308"/>
    <lineage>
        <taxon>Viruses</taxon>
        <taxon>Varidnaviria</taxon>
        <taxon>Bamfordvirae</taxon>
        <taxon>Preplasmiviricota</taxon>
        <taxon>Polisuviricotina</taxon>
        <taxon>Pharingeaviricetes</taxon>
        <taxon>Rowavirales</taxon>
        <taxon>Adenoviridae</taxon>
        <taxon>Mastadenovirus</taxon>
        <taxon>Mastadenovirus exoticum</taxon>
    </lineage>
</organism>
<dbReference type="Proteomes" id="UP000315282">
    <property type="component" value="Segment"/>
</dbReference>
<proteinExistence type="predicted"/>
<evidence type="ECO:0000313" key="1">
    <source>
        <dbReference type="EMBL" id="AVQ69383.1"/>
    </source>
</evidence>
<dbReference type="EMBL" id="KY996447">
    <property type="protein sequence ID" value="AVQ69383.1"/>
    <property type="molecule type" value="Genomic_DNA"/>
</dbReference>
<name>A0A2R3WN89_9ADEN</name>
<sequence length="54" mass="6319">MSRVSSQRHRRCALWVSSYNHLHVHFCLLLQKASPTEIRPTAEPLCLIFDFPEP</sequence>